<dbReference type="Pfam" id="PF22958">
    <property type="entry name" value="Ltn1_1st"/>
    <property type="match status" value="1"/>
</dbReference>
<dbReference type="HOGENOM" id="CLU_000945_0_0_1"/>
<dbReference type="InterPro" id="IPR013083">
    <property type="entry name" value="Znf_RING/FYVE/PHD"/>
</dbReference>
<evidence type="ECO:0000256" key="8">
    <source>
        <dbReference type="ARBA" id="ARBA00022679"/>
    </source>
</evidence>
<feature type="region of interest" description="Disordered" evidence="17">
    <location>
        <begin position="1"/>
        <end position="99"/>
    </location>
</feature>
<dbReference type="FunFam" id="3.30.40.10:FF:000038">
    <property type="entry name" value="E3 ubiquitin-protein ligase listerin"/>
    <property type="match status" value="1"/>
</dbReference>
<evidence type="ECO:0000256" key="5">
    <source>
        <dbReference type="ARBA" id="ARBA00012483"/>
    </source>
</evidence>
<keyword evidence="9 16" id="KW-0479">Metal-binding</keyword>
<feature type="compositionally biased region" description="Basic and acidic residues" evidence="17">
    <location>
        <begin position="58"/>
        <end position="70"/>
    </location>
</feature>
<dbReference type="CDD" id="cd16491">
    <property type="entry name" value="RING-CH-C4HC3_LTN1"/>
    <property type="match status" value="1"/>
</dbReference>
<name>A0A061H3H1_9BASI</name>
<dbReference type="RefSeq" id="XP_007881807.1">
    <property type="nucleotide sequence ID" value="XM_007883616.1"/>
</dbReference>
<keyword evidence="12 16" id="KW-0833">Ubl conjugation pathway</keyword>
<comment type="function">
    <text evidence="14">E3 ubiquitin-protein ligase component of the ribosome quality control complex (RQC), a ribosome-associated complex that mediates ubiquitination and extraction of incompletely synthesized nascent chains for proteasomal degradation. Mediates ubiquitination of proteins derived from mRNAs lacking stop codons (non-stop proteins) and other translation arrest products induced by poly-lysine sequences and tandem rare codons. Ubiquitination leads to CDC48 recruitment for extraction and degradation of the incomplete translation product. May indirectly play a role in chromatin function and transcription.</text>
</comment>
<dbReference type="InterPro" id="IPR011016">
    <property type="entry name" value="Znf_RING-CH"/>
</dbReference>
<organism evidence="19 20">
    <name type="scientific">Pseudozyma flocculosa PF-1</name>
    <dbReference type="NCBI Taxonomy" id="1277687"/>
    <lineage>
        <taxon>Eukaryota</taxon>
        <taxon>Fungi</taxon>
        <taxon>Dikarya</taxon>
        <taxon>Basidiomycota</taxon>
        <taxon>Ustilaginomycotina</taxon>
        <taxon>Ustilaginomycetes</taxon>
        <taxon>Ustilaginales</taxon>
        <taxon>Ustilaginaceae</taxon>
        <taxon>Pseudozyma</taxon>
    </lineage>
</organism>
<comment type="function">
    <text evidence="16">E3 ubiquitin-protein ligase. Component of the ribosome quality control complex (RQC), a ribosome-associated complex that mediates ubiquitination and extraction of incompletely synthesized nascent chains for proteasomal degradation.</text>
</comment>
<keyword evidence="13 16" id="KW-0862">Zinc</keyword>
<evidence type="ECO:0000256" key="14">
    <source>
        <dbReference type="ARBA" id="ARBA00055150"/>
    </source>
</evidence>
<dbReference type="InterPro" id="IPR054478">
    <property type="entry name" value="LTN1_UBC"/>
</dbReference>
<feature type="compositionally biased region" description="Pro residues" evidence="17">
    <location>
        <begin position="83"/>
        <end position="94"/>
    </location>
</feature>
<dbReference type="GO" id="GO:1990116">
    <property type="term" value="P:ribosome-associated ubiquitin-dependent protein catabolic process"/>
    <property type="evidence" value="ECO:0007669"/>
    <property type="project" value="UniProtKB-UniRule"/>
</dbReference>
<comment type="catalytic activity">
    <reaction evidence="1 16">
        <text>S-ubiquitinyl-[E2 ubiquitin-conjugating enzyme]-L-cysteine + [acceptor protein]-L-lysine = [E2 ubiquitin-conjugating enzyme]-L-cysteine + N(6)-ubiquitinyl-[acceptor protein]-L-lysine.</text>
        <dbReference type="EC" id="2.3.2.27"/>
    </reaction>
</comment>
<dbReference type="GO" id="GO:0008270">
    <property type="term" value="F:zinc ion binding"/>
    <property type="evidence" value="ECO:0007669"/>
    <property type="project" value="UniProtKB-KW"/>
</dbReference>
<dbReference type="InterPro" id="IPR039795">
    <property type="entry name" value="LTN1/Rkr1"/>
</dbReference>
<dbReference type="Gene3D" id="3.30.40.10">
    <property type="entry name" value="Zinc/RING finger domain, C3HC4 (zinc finger)"/>
    <property type="match status" value="1"/>
</dbReference>
<feature type="compositionally biased region" description="Polar residues" evidence="17">
    <location>
        <begin position="545"/>
        <end position="555"/>
    </location>
</feature>
<dbReference type="SMART" id="SM00744">
    <property type="entry name" value="RINGv"/>
    <property type="match status" value="1"/>
</dbReference>
<accession>A0A061H3H1</accession>
<dbReference type="OrthoDB" id="6108at2759"/>
<sequence length="1993" mass="213654">MAKGGARGKSSASSATRKKQAAKAAKKVALERDADGNLLHPEAYEALQKPSQPAQRGQKKDKNKGKDGKGKGKGKSDRKKQFIPPPKPPQPLPDPLDSMGLASLLPADLVVLLRKASKKDVVTRCRALEGLLAWIEDALRPSATGIKDADVRQAARGDRGDDSGTSSEEKREALVMMLPCWVHLFPRLALSPTRRLRLLTSQIQSLLLQKAPDDADASSSASSSTRTELLQSPSYVESMLGPWAILSYDIDRSIERIGRATWNSSVAWQPSAELGAAGSEDRLVLPDYLELLIEHIGLLLQSPSPSAALALTSAHASGLTGDTPSAAASGVSTPALAGSRDRDAKNRDDTNVEEDTAALDKRLVAGALSVLSFIVQQHPSPKPIEALEPLLSSKLLWSSMSPANLFAGHGSVASSFGFDAPVVRARAWHLLRDLHAAMPEVLDRHVEVYGTVAMSAAWQERDTAVQRAMLDALLPVLKARPSLWMVGQGQQPAPARNRGDEDEDESGDEESEGTEDEGGDDDDDEEEGNDDDSSDEQGNGGGGTMSRSHSTATSHPRSYTDFLRWLQTGCGGAPTLGYPTVLVFLSTLPTAAFDATSHDQSSEFLNNLYSALYSRDLDSDPAGSRAFLTSFCECTVYLASKVFRNDSAEETLRSADAAKLAQQHLGLVWRELVLALAPVSGEQADDEALVDAVSEGKARKARIGSMGDQRIASELIGGVRKLYNIDQDGRVGAGILQVFRGDLLSAAESASLASIDPSSSASSSDTQHGLTRAIGILAGLLLAPAVMTDAARASKVRSAAAEVSQEVLAKAAASFNQNAASAANDSAGSTGKLDAQASLMASVVRALTAAGVSIDDSTLEALERAASQSLPQLTMQRNITPSVASSFLAAYLPVCSDAEAQLRTWNEVLASVARLSNVADQVEVLGELIAAAEAAGPGSGMDHLKQAEASSGLDEVAISLTARLCDAEAEAGSDAPLSKLKARDVVCRLMIAPKPFVEVTVAEQMLAIVTSTIEHLRYASIDHALSASSSGPGSTERTRAARVLPDLIGCLKAWVSAGSRDDKVRKLLASSTSSGVVAAVFDLAFFCANPASMATSVESALHSAAAPSFRSTATAALELWKLMISIADQPAREQVLQAGLASSSEQLLDTKVPVASVVSAAEQISRQLPATAGGATAVLPTTDDLDAMLVRCARTEPNATLSILDPSVPQSGPEDEASASIRADYDAEGLSSYARTALALVRLLRNDRDLARQQRQRRHLHHAVWLALLAEDELLQPGSSKQCFAPDAVSRPLLTTILQESVGVATAMLSAEAERIDAQWHLDLVATLQKREVSTRAGLGQVLGTVWSLAREHPRSSHLARLFGRLLSGCLSFGSVSPQEGERWLKLGRSVSDGAAGLAQATIIAVKPYVQETQAYDRLRNELAANLAGVPASKANDQGLALLRLLVGAAPGDDADAPLIPQQRAIFLLQTLQKWIASDEDIDEEINVRLAQIFVALIPIVQDVAGSHVDFFFDLVESNLDVAALADEASLPGLYFSLRLLETLRDFALRNSSLRGIWKERKEACLDLVRDLFVSLADDVKTEGGAPPRSSTPKEACAELIVDLVREVPSKSFDLDVTSAPLCKLMTHSAVHDVQVVSYRLLSASIKDRVKGLVVEAAVDKGLLSDAEQRQKLSFPAALLDNVADSLDAQLGLLVDEEDARRASFGYFLSWIAIFDHFEDASLQLKALFVAELEKRALVSDSLLPSVFALAGLLNEERRPFDPARWVVDEVYLDEIDPSPLAVVQVLAAHVYFRALIHIPTLIRNWYLDIKDRQFSMLVSSFTTRHCTPLIAARELSHLREPDALSRLQDEAMAIKVLSTNEVVATYTVDEHPMEIGVRIPPDFPLHGVEIRDIRRVGVSEAQWRAWLLAVQQLITGQNGLIFDALSLFKRNAEVQFEGLEECAICYSIISPMDRSLPTKPCKTCKNKFHAGCLFKWISTSGSSTCPLCRSIL</sequence>
<evidence type="ECO:0000256" key="4">
    <source>
        <dbReference type="ARBA" id="ARBA00007997"/>
    </source>
</evidence>
<evidence type="ECO:0000256" key="6">
    <source>
        <dbReference type="ARBA" id="ARBA00017157"/>
    </source>
</evidence>
<comment type="similarity">
    <text evidence="4 16">Belongs to the LTN1 family.</text>
</comment>
<dbReference type="InterPro" id="IPR054476">
    <property type="entry name" value="Ltn1_N"/>
</dbReference>
<dbReference type="InterPro" id="IPR039804">
    <property type="entry name" value="RING-CH-C4HC3_LTN1"/>
</dbReference>
<evidence type="ECO:0000259" key="18">
    <source>
        <dbReference type="PROSITE" id="PS50089"/>
    </source>
</evidence>
<feature type="region of interest" description="Disordered" evidence="17">
    <location>
        <begin position="322"/>
        <end position="353"/>
    </location>
</feature>
<dbReference type="UniPathway" id="UPA00143"/>
<evidence type="ECO:0000256" key="10">
    <source>
        <dbReference type="ARBA" id="ARBA00022737"/>
    </source>
</evidence>
<comment type="pathway">
    <text evidence="3 16">Protein modification; protein ubiquitination.</text>
</comment>
<dbReference type="EMBL" id="KE361645">
    <property type="protein sequence ID" value="EPQ26430.1"/>
    <property type="molecule type" value="Genomic_DNA"/>
</dbReference>
<dbReference type="EC" id="2.3.2.27" evidence="5 16"/>
<dbReference type="KEGG" id="pfp:PFL1_06078"/>
<evidence type="ECO:0000256" key="11">
    <source>
        <dbReference type="ARBA" id="ARBA00022771"/>
    </source>
</evidence>
<keyword evidence="7" id="KW-0963">Cytoplasm</keyword>
<dbReference type="InterPro" id="IPR054477">
    <property type="entry name" value="LTN1_E3_ligase_6th"/>
</dbReference>
<feature type="compositionally biased region" description="Low complexity" evidence="17">
    <location>
        <begin position="1"/>
        <end position="15"/>
    </location>
</feature>
<dbReference type="InterPro" id="IPR016024">
    <property type="entry name" value="ARM-type_fold"/>
</dbReference>
<dbReference type="PANTHER" id="PTHR12389">
    <property type="entry name" value="ZINC FINGER PROTEIN 294"/>
    <property type="match status" value="1"/>
</dbReference>
<keyword evidence="11 15" id="KW-0863">Zinc-finger</keyword>
<dbReference type="SUPFAM" id="SSF57850">
    <property type="entry name" value="RING/U-box"/>
    <property type="match status" value="1"/>
</dbReference>
<feature type="compositionally biased region" description="Basic residues" evidence="17">
    <location>
        <begin position="16"/>
        <end position="26"/>
    </location>
</feature>
<protein>
    <recommendedName>
        <fullName evidence="6 16">E3 ubiquitin-protein ligase listerin</fullName>
        <ecNumber evidence="5 16">2.3.2.27</ecNumber>
    </recommendedName>
    <alternativeName>
        <fullName evidence="16">RING-type E3 ubiquitin transferase listerin</fullName>
    </alternativeName>
</protein>
<evidence type="ECO:0000256" key="7">
    <source>
        <dbReference type="ARBA" id="ARBA00022490"/>
    </source>
</evidence>
<evidence type="ECO:0000256" key="1">
    <source>
        <dbReference type="ARBA" id="ARBA00000900"/>
    </source>
</evidence>
<evidence type="ECO:0000256" key="3">
    <source>
        <dbReference type="ARBA" id="ARBA00004906"/>
    </source>
</evidence>
<dbReference type="PANTHER" id="PTHR12389:SF0">
    <property type="entry name" value="E3 UBIQUITIN-PROTEIN LIGASE LISTERIN"/>
    <property type="match status" value="1"/>
</dbReference>
<proteinExistence type="inferred from homology"/>
<evidence type="ECO:0000256" key="2">
    <source>
        <dbReference type="ARBA" id="ARBA00004514"/>
    </source>
</evidence>
<dbReference type="PROSITE" id="PS50089">
    <property type="entry name" value="ZF_RING_2"/>
    <property type="match status" value="1"/>
</dbReference>
<reference evidence="19 20" key="1">
    <citation type="journal article" date="2013" name="Plant Cell">
        <title>The transition from a phytopathogenic smut ancestor to an anamorphic biocontrol agent deciphered by comparative whole-genome analysis.</title>
        <authorList>
            <person name="Lefebvre F."/>
            <person name="Joly D.L."/>
            <person name="Labbe C."/>
            <person name="Teichmann B."/>
            <person name="Linning R."/>
            <person name="Belzile F."/>
            <person name="Bakkeren G."/>
            <person name="Belanger R.R."/>
        </authorList>
    </citation>
    <scope>NUCLEOTIDE SEQUENCE [LARGE SCALE GENOMIC DNA]</scope>
    <source>
        <strain evidence="19 20">PF-1</strain>
    </source>
</reference>
<dbReference type="Pfam" id="PF22999">
    <property type="entry name" value="LTN1_E3_ligase_6th"/>
    <property type="match status" value="1"/>
</dbReference>
<evidence type="ECO:0000256" key="12">
    <source>
        <dbReference type="ARBA" id="ARBA00022786"/>
    </source>
</evidence>
<comment type="subcellular location">
    <subcellularLocation>
        <location evidence="2">Cytoplasm</location>
        <location evidence="2">Cytosol</location>
    </subcellularLocation>
</comment>
<evidence type="ECO:0000256" key="15">
    <source>
        <dbReference type="PROSITE-ProRule" id="PRU00175"/>
    </source>
</evidence>
<feature type="region of interest" description="Disordered" evidence="17">
    <location>
        <begin position="485"/>
        <end position="555"/>
    </location>
</feature>
<keyword evidence="8 16" id="KW-0808">Transferase</keyword>
<evidence type="ECO:0000256" key="13">
    <source>
        <dbReference type="ARBA" id="ARBA00022833"/>
    </source>
</evidence>
<dbReference type="Pfam" id="PF13639">
    <property type="entry name" value="zf-RING_2"/>
    <property type="match status" value="1"/>
</dbReference>
<dbReference type="GeneID" id="19320158"/>
<evidence type="ECO:0000256" key="16">
    <source>
        <dbReference type="RuleBase" id="RU367090"/>
    </source>
</evidence>
<keyword evidence="10" id="KW-0677">Repeat</keyword>
<dbReference type="GO" id="GO:1990112">
    <property type="term" value="C:RQC complex"/>
    <property type="evidence" value="ECO:0007669"/>
    <property type="project" value="UniProtKB-UniRule"/>
</dbReference>
<feature type="compositionally biased region" description="Basic and acidic residues" evidence="17">
    <location>
        <begin position="339"/>
        <end position="350"/>
    </location>
</feature>
<evidence type="ECO:0000313" key="20">
    <source>
        <dbReference type="Proteomes" id="UP000053664"/>
    </source>
</evidence>
<dbReference type="InterPro" id="IPR001841">
    <property type="entry name" value="Znf_RING"/>
</dbReference>
<evidence type="ECO:0000256" key="9">
    <source>
        <dbReference type="ARBA" id="ARBA00022723"/>
    </source>
</evidence>
<comment type="subunit">
    <text evidence="16">Component of the ribosome quality control complex (RQC).</text>
</comment>
<dbReference type="eggNOG" id="KOG0803">
    <property type="taxonomic scope" value="Eukaryota"/>
</dbReference>
<dbReference type="GO" id="GO:0005829">
    <property type="term" value="C:cytosol"/>
    <property type="evidence" value="ECO:0007669"/>
    <property type="project" value="UniProtKB-SubCell"/>
</dbReference>
<gene>
    <name evidence="19" type="ORF">PFL1_06078</name>
</gene>
<dbReference type="GO" id="GO:0072344">
    <property type="term" value="P:rescue of stalled ribosome"/>
    <property type="evidence" value="ECO:0007669"/>
    <property type="project" value="UniProtKB-UniRule"/>
</dbReference>
<dbReference type="GO" id="GO:0043023">
    <property type="term" value="F:ribosomal large subunit binding"/>
    <property type="evidence" value="ECO:0007669"/>
    <property type="project" value="TreeGrafter"/>
</dbReference>
<dbReference type="SUPFAM" id="SSF48371">
    <property type="entry name" value="ARM repeat"/>
    <property type="match status" value="1"/>
</dbReference>
<dbReference type="GO" id="GO:0016567">
    <property type="term" value="P:protein ubiquitination"/>
    <property type="evidence" value="ECO:0007669"/>
    <property type="project" value="UniProtKB-UniPathway"/>
</dbReference>
<feature type="compositionally biased region" description="Acidic residues" evidence="17">
    <location>
        <begin position="500"/>
        <end position="535"/>
    </location>
</feature>
<evidence type="ECO:0000313" key="19">
    <source>
        <dbReference type="EMBL" id="EPQ26430.1"/>
    </source>
</evidence>
<dbReference type="Pfam" id="PF23009">
    <property type="entry name" value="UBC_like"/>
    <property type="match status" value="1"/>
</dbReference>
<dbReference type="Proteomes" id="UP000053664">
    <property type="component" value="Unassembled WGS sequence"/>
</dbReference>
<dbReference type="GO" id="GO:0061630">
    <property type="term" value="F:ubiquitin protein ligase activity"/>
    <property type="evidence" value="ECO:0007669"/>
    <property type="project" value="UniProtKB-UniRule"/>
</dbReference>
<evidence type="ECO:0000256" key="17">
    <source>
        <dbReference type="SAM" id="MobiDB-lite"/>
    </source>
</evidence>
<feature type="domain" description="RING-type" evidence="18">
    <location>
        <begin position="1943"/>
        <end position="1990"/>
    </location>
</feature>